<name>A0A7J6US27_THATH</name>
<organism evidence="2 3">
    <name type="scientific">Thalictrum thalictroides</name>
    <name type="common">Rue-anemone</name>
    <name type="synonym">Anemone thalictroides</name>
    <dbReference type="NCBI Taxonomy" id="46969"/>
    <lineage>
        <taxon>Eukaryota</taxon>
        <taxon>Viridiplantae</taxon>
        <taxon>Streptophyta</taxon>
        <taxon>Embryophyta</taxon>
        <taxon>Tracheophyta</taxon>
        <taxon>Spermatophyta</taxon>
        <taxon>Magnoliopsida</taxon>
        <taxon>Ranunculales</taxon>
        <taxon>Ranunculaceae</taxon>
        <taxon>Thalictroideae</taxon>
        <taxon>Thalictrum</taxon>
    </lineage>
</organism>
<proteinExistence type="predicted"/>
<evidence type="ECO:0000313" key="2">
    <source>
        <dbReference type="EMBL" id="KAF5175337.1"/>
    </source>
</evidence>
<dbReference type="Proteomes" id="UP000554482">
    <property type="component" value="Unassembled WGS sequence"/>
</dbReference>
<evidence type="ECO:0000313" key="3">
    <source>
        <dbReference type="Proteomes" id="UP000554482"/>
    </source>
</evidence>
<comment type="caution">
    <text evidence="2">The sequence shown here is derived from an EMBL/GenBank/DDBJ whole genome shotgun (WGS) entry which is preliminary data.</text>
</comment>
<dbReference type="AlphaFoldDB" id="A0A7J6US27"/>
<feature type="region of interest" description="Disordered" evidence="1">
    <location>
        <begin position="71"/>
        <end position="136"/>
    </location>
</feature>
<accession>A0A7J6US27</accession>
<keyword evidence="3" id="KW-1185">Reference proteome</keyword>
<gene>
    <name evidence="2" type="ORF">FRX31_035081</name>
</gene>
<protein>
    <submittedName>
        <fullName evidence="2">Uncharacterized protein</fullName>
    </submittedName>
</protein>
<reference evidence="2 3" key="1">
    <citation type="submission" date="2020-06" db="EMBL/GenBank/DDBJ databases">
        <title>Transcriptomic and genomic resources for Thalictrum thalictroides and T. hernandezii: Facilitating candidate gene discovery in an emerging model plant lineage.</title>
        <authorList>
            <person name="Arias T."/>
            <person name="Riano-Pachon D.M."/>
            <person name="Di Stilio V.S."/>
        </authorList>
    </citation>
    <scope>NUCLEOTIDE SEQUENCE [LARGE SCALE GENOMIC DNA]</scope>
    <source>
        <strain evidence="3">cv. WT478/WT964</strain>
        <tissue evidence="2">Leaves</tissue>
    </source>
</reference>
<feature type="compositionally biased region" description="Polar residues" evidence="1">
    <location>
        <begin position="71"/>
        <end position="87"/>
    </location>
</feature>
<dbReference type="EMBL" id="JABWDY010044215">
    <property type="protein sequence ID" value="KAF5175337.1"/>
    <property type="molecule type" value="Genomic_DNA"/>
</dbReference>
<sequence>MGTITIGGPKSFFAKGCKELDYLLKCDSKHQQSGLESYKLLVGLARHDKRGADMKKNYNFHIWLQTGSERNNGGQVVATGQSRNQGDGTLKHSGAGTDQQQEMAAMQHKGRRSQQQQGPARFLKISPINERSCDFH</sequence>
<evidence type="ECO:0000256" key="1">
    <source>
        <dbReference type="SAM" id="MobiDB-lite"/>
    </source>
</evidence>